<dbReference type="InterPro" id="IPR016181">
    <property type="entry name" value="Acyl_CoA_acyltransferase"/>
</dbReference>
<dbReference type="Pfam" id="PF00583">
    <property type="entry name" value="Acetyltransf_1"/>
    <property type="match status" value="1"/>
</dbReference>
<dbReference type="Gene3D" id="3.40.630.30">
    <property type="match status" value="1"/>
</dbReference>
<dbReference type="Proteomes" id="UP001445335">
    <property type="component" value="Unassembled WGS sequence"/>
</dbReference>
<evidence type="ECO:0000259" key="1">
    <source>
        <dbReference type="Pfam" id="PF00583"/>
    </source>
</evidence>
<organism evidence="2 3">
    <name type="scientific">Elliptochloris bilobata</name>
    <dbReference type="NCBI Taxonomy" id="381761"/>
    <lineage>
        <taxon>Eukaryota</taxon>
        <taxon>Viridiplantae</taxon>
        <taxon>Chlorophyta</taxon>
        <taxon>core chlorophytes</taxon>
        <taxon>Trebouxiophyceae</taxon>
        <taxon>Trebouxiophyceae incertae sedis</taxon>
        <taxon>Elliptochloris clade</taxon>
        <taxon>Elliptochloris</taxon>
    </lineage>
</organism>
<dbReference type="GO" id="GO:0016747">
    <property type="term" value="F:acyltransferase activity, transferring groups other than amino-acyl groups"/>
    <property type="evidence" value="ECO:0007669"/>
    <property type="project" value="InterPro"/>
</dbReference>
<proteinExistence type="predicted"/>
<protein>
    <recommendedName>
        <fullName evidence="1">N-acetyltransferase domain-containing protein</fullName>
    </recommendedName>
</protein>
<keyword evidence="3" id="KW-1185">Reference proteome</keyword>
<dbReference type="InterPro" id="IPR000182">
    <property type="entry name" value="GNAT_dom"/>
</dbReference>
<evidence type="ECO:0000313" key="3">
    <source>
        <dbReference type="Proteomes" id="UP001445335"/>
    </source>
</evidence>
<reference evidence="2 3" key="1">
    <citation type="journal article" date="2024" name="Nat. Commun.">
        <title>Phylogenomics reveals the evolutionary origins of lichenization in chlorophyte algae.</title>
        <authorList>
            <person name="Puginier C."/>
            <person name="Libourel C."/>
            <person name="Otte J."/>
            <person name="Skaloud P."/>
            <person name="Haon M."/>
            <person name="Grisel S."/>
            <person name="Petersen M."/>
            <person name="Berrin J.G."/>
            <person name="Delaux P.M."/>
            <person name="Dal Grande F."/>
            <person name="Keller J."/>
        </authorList>
    </citation>
    <scope>NUCLEOTIDE SEQUENCE [LARGE SCALE GENOMIC DNA]</scope>
    <source>
        <strain evidence="2 3">SAG 245.80</strain>
    </source>
</reference>
<sequence length="110" mass="12255">MQHTFAVVAAYAAEPGESSAPGQLVGLARAVSDGAFAASVVDVAVLPLFQRRRIGRELVQRLMFFFRAGFRLTRKYCFMRFDAELLDDDSRMDLEQWGRSRVLGSLRGGP</sequence>
<dbReference type="CDD" id="cd04301">
    <property type="entry name" value="NAT_SF"/>
    <property type="match status" value="1"/>
</dbReference>
<accession>A0AAW1QMN3</accession>
<dbReference type="AlphaFoldDB" id="A0AAW1QMN3"/>
<dbReference type="EMBL" id="JALJOU010000084">
    <property type="protein sequence ID" value="KAK9822687.1"/>
    <property type="molecule type" value="Genomic_DNA"/>
</dbReference>
<comment type="caution">
    <text evidence="2">The sequence shown here is derived from an EMBL/GenBank/DDBJ whole genome shotgun (WGS) entry which is preliminary data.</text>
</comment>
<dbReference type="SUPFAM" id="SSF55729">
    <property type="entry name" value="Acyl-CoA N-acyltransferases (Nat)"/>
    <property type="match status" value="1"/>
</dbReference>
<gene>
    <name evidence="2" type="ORF">WJX81_000854</name>
</gene>
<feature type="domain" description="N-acetyltransferase" evidence="1">
    <location>
        <begin position="22"/>
        <end position="69"/>
    </location>
</feature>
<name>A0AAW1QMN3_9CHLO</name>
<evidence type="ECO:0000313" key="2">
    <source>
        <dbReference type="EMBL" id="KAK9822687.1"/>
    </source>
</evidence>